<evidence type="ECO:0000313" key="1">
    <source>
        <dbReference type="EMBL" id="AEO64836.1"/>
    </source>
</evidence>
<organism evidence="1 2">
    <name type="scientific">Thermothielavioides terrestris (strain ATCC 38088 / NRRL 8126)</name>
    <name type="common">Thielavia terrestris</name>
    <dbReference type="NCBI Taxonomy" id="578455"/>
    <lineage>
        <taxon>Eukaryota</taxon>
        <taxon>Fungi</taxon>
        <taxon>Dikarya</taxon>
        <taxon>Ascomycota</taxon>
        <taxon>Pezizomycotina</taxon>
        <taxon>Sordariomycetes</taxon>
        <taxon>Sordariomycetidae</taxon>
        <taxon>Sordariales</taxon>
        <taxon>Chaetomiaceae</taxon>
        <taxon>Thermothielavioides</taxon>
        <taxon>Thermothielavioides terrestris</taxon>
    </lineage>
</organism>
<proteinExistence type="predicted"/>
<protein>
    <submittedName>
        <fullName evidence="1">Uncharacterized protein</fullName>
    </submittedName>
</protein>
<dbReference type="HOGENOM" id="CLU_2656177_0_0_1"/>
<dbReference type="EMBL" id="CP003010">
    <property type="protein sequence ID" value="AEO64836.1"/>
    <property type="molecule type" value="Genomic_DNA"/>
</dbReference>
<gene>
    <name evidence="1" type="ORF">THITE_2111172</name>
</gene>
<dbReference type="GeneID" id="11517002"/>
<dbReference type="OrthoDB" id="3222at2759"/>
<name>G2R0U4_THETT</name>
<dbReference type="Proteomes" id="UP000008181">
    <property type="component" value="Chromosome 2"/>
</dbReference>
<dbReference type="AlphaFoldDB" id="G2R0U4"/>
<sequence length="76" mass="8123">MLAPIQSCTVQLVSVSIIVAPEKHKSTYLAPVALKIAFTTKRMSPCKEHELTCSGMEVDGVKFRAVSGEGDGQQSS</sequence>
<evidence type="ECO:0000313" key="2">
    <source>
        <dbReference type="Proteomes" id="UP000008181"/>
    </source>
</evidence>
<keyword evidence="2" id="KW-1185">Reference proteome</keyword>
<dbReference type="KEGG" id="ttt:THITE_2111172"/>
<dbReference type="RefSeq" id="XP_003651172.1">
    <property type="nucleotide sequence ID" value="XM_003651124.1"/>
</dbReference>
<reference evidence="1 2" key="1">
    <citation type="journal article" date="2011" name="Nat. Biotechnol.">
        <title>Comparative genomic analysis of the thermophilic biomass-degrading fungi Myceliophthora thermophila and Thielavia terrestris.</title>
        <authorList>
            <person name="Berka R.M."/>
            <person name="Grigoriev I.V."/>
            <person name="Otillar R."/>
            <person name="Salamov A."/>
            <person name="Grimwood J."/>
            <person name="Reid I."/>
            <person name="Ishmael N."/>
            <person name="John T."/>
            <person name="Darmond C."/>
            <person name="Moisan M.-C."/>
            <person name="Henrissat B."/>
            <person name="Coutinho P.M."/>
            <person name="Lombard V."/>
            <person name="Natvig D.O."/>
            <person name="Lindquist E."/>
            <person name="Schmutz J."/>
            <person name="Lucas S."/>
            <person name="Harris P."/>
            <person name="Powlowski J."/>
            <person name="Bellemare A."/>
            <person name="Taylor D."/>
            <person name="Butler G."/>
            <person name="de Vries R.P."/>
            <person name="Allijn I.E."/>
            <person name="van den Brink J."/>
            <person name="Ushinsky S."/>
            <person name="Storms R."/>
            <person name="Powell A.J."/>
            <person name="Paulsen I.T."/>
            <person name="Elbourne L.D.H."/>
            <person name="Baker S.E."/>
            <person name="Magnuson J."/>
            <person name="LaBoissiere S."/>
            <person name="Clutterbuck A.J."/>
            <person name="Martinez D."/>
            <person name="Wogulis M."/>
            <person name="de Leon A.L."/>
            <person name="Rey M.W."/>
            <person name="Tsang A."/>
        </authorList>
    </citation>
    <scope>NUCLEOTIDE SEQUENCE [LARGE SCALE GENOMIC DNA]</scope>
    <source>
        <strain evidence="2">ATCC 38088 / NRRL 8126</strain>
    </source>
</reference>
<accession>G2R0U4</accession>